<dbReference type="PANTHER" id="PTHR34698:SF2">
    <property type="entry name" value="5-OXOPROLINASE SUBUNIT B"/>
    <property type="match status" value="1"/>
</dbReference>
<dbReference type="Proteomes" id="UP000231693">
    <property type="component" value="Unassembled WGS sequence"/>
</dbReference>
<dbReference type="EMBL" id="PGFE01000002">
    <property type="protein sequence ID" value="PJJ73878.1"/>
    <property type="molecule type" value="Genomic_DNA"/>
</dbReference>
<keyword evidence="1" id="KW-0547">Nucleotide-binding</keyword>
<comment type="caution">
    <text evidence="5">The sequence shown here is derived from an EMBL/GenBank/DDBJ whole genome shotgun (WGS) entry which is preliminary data.</text>
</comment>
<dbReference type="InterPro" id="IPR003833">
    <property type="entry name" value="CT_C_D"/>
</dbReference>
<dbReference type="GO" id="GO:0005524">
    <property type="term" value="F:ATP binding"/>
    <property type="evidence" value="ECO:0007669"/>
    <property type="project" value="UniProtKB-KW"/>
</dbReference>
<accession>A0A2M9CPX5</accession>
<organism evidence="5 6">
    <name type="scientific">Sediminihabitans luteus</name>
    <dbReference type="NCBI Taxonomy" id="1138585"/>
    <lineage>
        <taxon>Bacteria</taxon>
        <taxon>Bacillati</taxon>
        <taxon>Actinomycetota</taxon>
        <taxon>Actinomycetes</taxon>
        <taxon>Micrococcales</taxon>
        <taxon>Cellulomonadaceae</taxon>
        <taxon>Sediminihabitans</taxon>
    </lineage>
</organism>
<evidence type="ECO:0000256" key="2">
    <source>
        <dbReference type="ARBA" id="ARBA00022801"/>
    </source>
</evidence>
<dbReference type="GO" id="GO:0016787">
    <property type="term" value="F:hydrolase activity"/>
    <property type="evidence" value="ECO:0007669"/>
    <property type="project" value="UniProtKB-KW"/>
</dbReference>
<dbReference type="Gene3D" id="3.30.1360.40">
    <property type="match status" value="1"/>
</dbReference>
<protein>
    <submittedName>
        <fullName evidence="5">KipI family sensor histidine kinase inhibitor</fullName>
    </submittedName>
</protein>
<dbReference type="InterPro" id="IPR029000">
    <property type="entry name" value="Cyclophilin-like_dom_sf"/>
</dbReference>
<dbReference type="SUPFAM" id="SSF50891">
    <property type="entry name" value="Cyclophilin-like"/>
    <property type="match status" value="1"/>
</dbReference>
<dbReference type="Gene3D" id="2.40.100.10">
    <property type="entry name" value="Cyclophilin-like"/>
    <property type="match status" value="1"/>
</dbReference>
<evidence type="ECO:0000256" key="3">
    <source>
        <dbReference type="ARBA" id="ARBA00022840"/>
    </source>
</evidence>
<evidence type="ECO:0000256" key="1">
    <source>
        <dbReference type="ARBA" id="ARBA00022741"/>
    </source>
</evidence>
<evidence type="ECO:0000313" key="5">
    <source>
        <dbReference type="EMBL" id="PJJ73878.1"/>
    </source>
</evidence>
<sequence>MIVHPVGRAALLVELDDLAGAQAFHAEVERRRADGRVVVRDVVPAARTVLLDGFATPDAARRVAADAPGWSVPPLVADDGPLVTLRVRFDGPDLDDVARCWDVAPADVVARLTTTELRVAFGGFAPGFGYLAGLPDELAVPRRATPRTVVPAGAVALAGTWAGVYPRESPGGWQIVGTAVDAALWDVDRDPPALLVPGTRVRFEDDA</sequence>
<reference evidence="5 6" key="1">
    <citation type="submission" date="2017-11" db="EMBL/GenBank/DDBJ databases">
        <title>Genomic Encyclopedia of Archaeal and Bacterial Type Strains, Phase II (KMG-II): From Individual Species to Whole Genera.</title>
        <authorList>
            <person name="Goeker M."/>
        </authorList>
    </citation>
    <scope>NUCLEOTIDE SEQUENCE [LARGE SCALE GENOMIC DNA]</scope>
    <source>
        <strain evidence="5 6">DSM 25478</strain>
    </source>
</reference>
<dbReference type="PANTHER" id="PTHR34698">
    <property type="entry name" value="5-OXOPROLINASE SUBUNIT B"/>
    <property type="match status" value="1"/>
</dbReference>
<dbReference type="SMART" id="SM00796">
    <property type="entry name" value="AHS1"/>
    <property type="match status" value="1"/>
</dbReference>
<name>A0A2M9CPX5_9CELL</name>
<keyword evidence="3" id="KW-0067">ATP-binding</keyword>
<evidence type="ECO:0000259" key="4">
    <source>
        <dbReference type="SMART" id="SM00796"/>
    </source>
</evidence>
<proteinExistence type="predicted"/>
<feature type="domain" description="Carboxyltransferase" evidence="4">
    <location>
        <begin position="1"/>
        <end position="195"/>
    </location>
</feature>
<evidence type="ECO:0000313" key="6">
    <source>
        <dbReference type="Proteomes" id="UP000231693"/>
    </source>
</evidence>
<gene>
    <name evidence="5" type="ORF">CLV28_1362</name>
</gene>
<dbReference type="OrthoDB" id="9768696at2"/>
<keyword evidence="2" id="KW-0378">Hydrolase</keyword>
<dbReference type="Pfam" id="PF02682">
    <property type="entry name" value="CT_C_D"/>
    <property type="match status" value="1"/>
</dbReference>
<dbReference type="AlphaFoldDB" id="A0A2M9CPX5"/>
<keyword evidence="6" id="KW-1185">Reference proteome</keyword>
<dbReference type="InterPro" id="IPR010016">
    <property type="entry name" value="PxpB"/>
</dbReference>